<evidence type="ECO:0000256" key="2">
    <source>
        <dbReference type="ARBA" id="ARBA00006464"/>
    </source>
</evidence>
<comment type="caution">
    <text evidence="9">The sequence shown here is derived from an EMBL/GenBank/DDBJ whole genome shotgun (WGS) entry which is preliminary data.</text>
</comment>
<accession>A0ABS9L0E4</accession>
<keyword evidence="5 7" id="KW-1133">Transmembrane helix</keyword>
<evidence type="ECO:0000259" key="8">
    <source>
        <dbReference type="Pfam" id="PF02397"/>
    </source>
</evidence>
<keyword evidence="4 7" id="KW-0812">Transmembrane</keyword>
<dbReference type="NCBIfam" id="TIGR03023">
    <property type="entry name" value="WcaJ_sugtrans"/>
    <property type="match status" value="1"/>
</dbReference>
<dbReference type="InterPro" id="IPR017475">
    <property type="entry name" value="EPS_sugar_tfrase"/>
</dbReference>
<feature type="transmembrane region" description="Helical" evidence="7">
    <location>
        <begin position="44"/>
        <end position="64"/>
    </location>
</feature>
<dbReference type="InterPro" id="IPR003362">
    <property type="entry name" value="Bact_transf"/>
</dbReference>
<evidence type="ECO:0000256" key="3">
    <source>
        <dbReference type="ARBA" id="ARBA00022679"/>
    </source>
</evidence>
<evidence type="ECO:0000256" key="6">
    <source>
        <dbReference type="ARBA" id="ARBA00023136"/>
    </source>
</evidence>
<evidence type="ECO:0000313" key="10">
    <source>
        <dbReference type="Proteomes" id="UP001165367"/>
    </source>
</evidence>
<dbReference type="RefSeq" id="WP_237877217.1">
    <property type="nucleotide sequence ID" value="NZ_JAKLTR010000032.1"/>
</dbReference>
<feature type="transmembrane region" description="Helical" evidence="7">
    <location>
        <begin position="109"/>
        <end position="129"/>
    </location>
</feature>
<dbReference type="GO" id="GO:0089702">
    <property type="term" value="F:undecaprenyl-phosphate glucose phosphotransferase activity"/>
    <property type="evidence" value="ECO:0007669"/>
    <property type="project" value="UniProtKB-EC"/>
</dbReference>
<comment type="similarity">
    <text evidence="2">Belongs to the bacterial sugar transferase family.</text>
</comment>
<dbReference type="PANTHER" id="PTHR30576">
    <property type="entry name" value="COLANIC BIOSYNTHESIS UDP-GLUCOSE LIPID CARRIER TRANSFERASE"/>
    <property type="match status" value="1"/>
</dbReference>
<feature type="domain" description="Bacterial sugar transferase" evidence="8">
    <location>
        <begin position="275"/>
        <end position="459"/>
    </location>
</feature>
<dbReference type="InterPro" id="IPR017473">
    <property type="entry name" value="Undecaprenyl-P_gluc_Ptfrase"/>
</dbReference>
<evidence type="ECO:0000256" key="5">
    <source>
        <dbReference type="ARBA" id="ARBA00022989"/>
    </source>
</evidence>
<dbReference type="Gene3D" id="3.40.50.720">
    <property type="entry name" value="NAD(P)-binding Rossmann-like Domain"/>
    <property type="match status" value="1"/>
</dbReference>
<proteinExistence type="inferred from homology"/>
<dbReference type="NCBIfam" id="TIGR03025">
    <property type="entry name" value="EPS_sugtrans"/>
    <property type="match status" value="1"/>
</dbReference>
<feature type="transmembrane region" description="Helical" evidence="7">
    <location>
        <begin position="76"/>
        <end position="97"/>
    </location>
</feature>
<evidence type="ECO:0000256" key="1">
    <source>
        <dbReference type="ARBA" id="ARBA00004141"/>
    </source>
</evidence>
<evidence type="ECO:0000313" key="9">
    <source>
        <dbReference type="EMBL" id="MCG2618089.1"/>
    </source>
</evidence>
<keyword evidence="3 9" id="KW-0808">Transferase</keyword>
<name>A0ABS9L0E4_9BACT</name>
<feature type="transmembrane region" description="Helical" evidence="7">
    <location>
        <begin position="7"/>
        <end position="32"/>
    </location>
</feature>
<sequence>MRNRYLYFLRIVLILCDLLMVNGCYWATYFLINSIWDKLELETYLNFVSPYNLIWLVTVIIFRLYNDETVRKVEQLMRATWKSVVALMVLFALYLFVTKNYALSRQFLIFLFSFLSVAFFVSRFLITILESSKRRQRSRYRVKVAVLGFNDTGIKLAEYFGFHASEFRFEGILDEGDKTTFVNKNIAQLHDVIRRGIRQASLRSIDEVYASVPPAYLVTAHTLVEEAEKQCVKLKIVPDLNSVIAAHFQISYMNDFPVLSLRPEPLENLHNRFKKRIFDVVFSLMVIVFLLSWLYPIIALLIKIQSPGPVLFKQKRSGRNNKPFMCYKFRSMRVNKESEKTQATKNDSRITRIGSFLRKSSLDELPQFFNVLKGEMSVVGPRPHMLSHTEQYRSIIDQFMVRHFMKPGITGWAQVSGFRGETKEVGQMEKRIEKDIWYLEHWSLMLDLRIIYLTVYQVIRGDEKAY</sequence>
<dbReference type="EC" id="2.7.8.31" evidence="9"/>
<evidence type="ECO:0000256" key="7">
    <source>
        <dbReference type="SAM" id="Phobius"/>
    </source>
</evidence>
<protein>
    <submittedName>
        <fullName evidence="9">Undecaprenyl-phosphate glucose phosphotransferase</fullName>
        <ecNumber evidence="9">2.7.8.31</ecNumber>
    </submittedName>
</protein>
<keyword evidence="10" id="KW-1185">Reference proteome</keyword>
<organism evidence="9 10">
    <name type="scientific">Terrimonas ginsenosidimutans</name>
    <dbReference type="NCBI Taxonomy" id="2908004"/>
    <lineage>
        <taxon>Bacteria</taxon>
        <taxon>Pseudomonadati</taxon>
        <taxon>Bacteroidota</taxon>
        <taxon>Chitinophagia</taxon>
        <taxon>Chitinophagales</taxon>
        <taxon>Chitinophagaceae</taxon>
        <taxon>Terrimonas</taxon>
    </lineage>
</organism>
<evidence type="ECO:0000256" key="4">
    <source>
        <dbReference type="ARBA" id="ARBA00022692"/>
    </source>
</evidence>
<dbReference type="EMBL" id="JAKLTR010000032">
    <property type="protein sequence ID" value="MCG2618089.1"/>
    <property type="molecule type" value="Genomic_DNA"/>
</dbReference>
<gene>
    <name evidence="9" type="ORF">LZZ85_27550</name>
</gene>
<feature type="transmembrane region" description="Helical" evidence="7">
    <location>
        <begin position="280"/>
        <end position="302"/>
    </location>
</feature>
<keyword evidence="6 7" id="KW-0472">Membrane</keyword>
<dbReference type="Proteomes" id="UP001165367">
    <property type="component" value="Unassembled WGS sequence"/>
</dbReference>
<reference evidence="9" key="1">
    <citation type="submission" date="2022-01" db="EMBL/GenBank/DDBJ databases">
        <authorList>
            <person name="Jo J.-H."/>
            <person name="Im W.-T."/>
        </authorList>
    </citation>
    <scope>NUCLEOTIDE SEQUENCE</scope>
    <source>
        <strain evidence="9">NA20</strain>
    </source>
</reference>
<comment type="subcellular location">
    <subcellularLocation>
        <location evidence="1">Membrane</location>
        <topology evidence="1">Multi-pass membrane protein</topology>
    </subcellularLocation>
</comment>
<dbReference type="Pfam" id="PF13727">
    <property type="entry name" value="CoA_binding_3"/>
    <property type="match status" value="1"/>
</dbReference>
<dbReference type="Pfam" id="PF02397">
    <property type="entry name" value="Bac_transf"/>
    <property type="match status" value="1"/>
</dbReference>
<dbReference type="PANTHER" id="PTHR30576:SF0">
    <property type="entry name" value="UNDECAPRENYL-PHOSPHATE N-ACETYLGALACTOSAMINYL 1-PHOSPHATE TRANSFERASE-RELATED"/>
    <property type="match status" value="1"/>
</dbReference>